<sequence length="210" mass="22299">MTGFAADRGTTVLFDWNGTVVLDAERARDALNRVLASHGLAALDVQGFSREFHLPMAAMFDRLGIPESAPAERAWNSHMAAAETSAREGVSALRSLHAEGIRLGVISAAFEHAVRSDMVALDLLGLWESVDAPATDKLAVLKGRRGLEETAYYVGDTAYDMRCALAAGFIPVGVDRGYTHTAALIEAGAKRIISSFEELPAIIGATAISA</sequence>
<dbReference type="InterPro" id="IPR023198">
    <property type="entry name" value="PGP-like_dom2"/>
</dbReference>
<dbReference type="InterPro" id="IPR036412">
    <property type="entry name" value="HAD-like_sf"/>
</dbReference>
<dbReference type="Gene3D" id="3.40.50.1000">
    <property type="entry name" value="HAD superfamily/HAD-like"/>
    <property type="match status" value="1"/>
</dbReference>
<protein>
    <submittedName>
        <fullName evidence="1">HAD family hydrolase</fullName>
    </submittedName>
</protein>
<keyword evidence="2" id="KW-1185">Reference proteome</keyword>
<dbReference type="RefSeq" id="WP_121688188.1">
    <property type="nucleotide sequence ID" value="NZ_RCUY01000005.1"/>
</dbReference>
<dbReference type="EMBL" id="RCUY01000005">
    <property type="protein sequence ID" value="RLP83051.1"/>
    <property type="molecule type" value="Genomic_DNA"/>
</dbReference>
<dbReference type="Pfam" id="PF13419">
    <property type="entry name" value="HAD_2"/>
    <property type="match status" value="1"/>
</dbReference>
<keyword evidence="1" id="KW-0378">Hydrolase</keyword>
<dbReference type="PANTHER" id="PTHR43434:SF1">
    <property type="entry name" value="PHOSPHOGLYCOLATE PHOSPHATASE"/>
    <property type="match status" value="1"/>
</dbReference>
<evidence type="ECO:0000313" key="1">
    <source>
        <dbReference type="EMBL" id="RLP83051.1"/>
    </source>
</evidence>
<dbReference type="OrthoDB" id="9782449at2"/>
<evidence type="ECO:0000313" key="2">
    <source>
        <dbReference type="Proteomes" id="UP000269438"/>
    </source>
</evidence>
<dbReference type="InterPro" id="IPR050155">
    <property type="entry name" value="HAD-like_hydrolase_sf"/>
</dbReference>
<comment type="caution">
    <text evidence="1">The sequence shown here is derived from an EMBL/GenBank/DDBJ whole genome shotgun (WGS) entry which is preliminary data.</text>
</comment>
<gene>
    <name evidence="1" type="ORF">D9V34_07360</name>
</gene>
<dbReference type="GO" id="GO:0006281">
    <property type="term" value="P:DNA repair"/>
    <property type="evidence" value="ECO:0007669"/>
    <property type="project" value="TreeGrafter"/>
</dbReference>
<dbReference type="Proteomes" id="UP000269438">
    <property type="component" value="Unassembled WGS sequence"/>
</dbReference>
<dbReference type="GO" id="GO:0008967">
    <property type="term" value="F:phosphoglycolate phosphatase activity"/>
    <property type="evidence" value="ECO:0007669"/>
    <property type="project" value="TreeGrafter"/>
</dbReference>
<proteinExistence type="predicted"/>
<dbReference type="InterPro" id="IPR023214">
    <property type="entry name" value="HAD_sf"/>
</dbReference>
<accession>A0A3L7AU22</accession>
<reference evidence="1 2" key="1">
    <citation type="submission" date="2018-10" db="EMBL/GenBank/DDBJ databases">
        <authorList>
            <person name="Li J."/>
        </authorList>
    </citation>
    <scope>NUCLEOTIDE SEQUENCE [LARGE SCALE GENOMIC DNA]</scope>
    <source>
        <strain evidence="1 2">JCM 11654</strain>
    </source>
</reference>
<dbReference type="PANTHER" id="PTHR43434">
    <property type="entry name" value="PHOSPHOGLYCOLATE PHOSPHATASE"/>
    <property type="match status" value="1"/>
</dbReference>
<dbReference type="AlphaFoldDB" id="A0A3L7AU22"/>
<dbReference type="Gene3D" id="1.10.150.240">
    <property type="entry name" value="Putative phosphatase, domain 2"/>
    <property type="match status" value="1"/>
</dbReference>
<organism evidence="1 2">
    <name type="scientific">Mycetocola lacteus</name>
    <dbReference type="NCBI Taxonomy" id="76637"/>
    <lineage>
        <taxon>Bacteria</taxon>
        <taxon>Bacillati</taxon>
        <taxon>Actinomycetota</taxon>
        <taxon>Actinomycetes</taxon>
        <taxon>Micrococcales</taxon>
        <taxon>Microbacteriaceae</taxon>
        <taxon>Mycetocola</taxon>
    </lineage>
</organism>
<dbReference type="InterPro" id="IPR041492">
    <property type="entry name" value="HAD_2"/>
</dbReference>
<dbReference type="SUPFAM" id="SSF56784">
    <property type="entry name" value="HAD-like"/>
    <property type="match status" value="1"/>
</dbReference>
<name>A0A3L7AU22_9MICO</name>